<dbReference type="AlphaFoldDB" id="J0UTS8"/>
<reference evidence="9 10" key="1">
    <citation type="journal article" date="2015" name="Genome Announc.">
        <title>Expanding the biotechnology potential of lactobacilli through comparative genomics of 213 strains and associated genera.</title>
        <authorList>
            <person name="Sun Z."/>
            <person name="Harris H.M."/>
            <person name="McCann A."/>
            <person name="Guo C."/>
            <person name="Argimon S."/>
            <person name="Zhang W."/>
            <person name="Yang X."/>
            <person name="Jeffery I.B."/>
            <person name="Cooney J.C."/>
            <person name="Kagawa T.F."/>
            <person name="Liu W."/>
            <person name="Song Y."/>
            <person name="Salvetti E."/>
            <person name="Wrobel A."/>
            <person name="Rasinkangas P."/>
            <person name="Parkhill J."/>
            <person name="Rea M.C."/>
            <person name="O'Sullivan O."/>
            <person name="Ritari J."/>
            <person name="Douillard F.P."/>
            <person name="Paul Ross R."/>
            <person name="Yang R."/>
            <person name="Briner A.E."/>
            <person name="Felis G.E."/>
            <person name="de Vos W.M."/>
            <person name="Barrangou R."/>
            <person name="Klaenhammer T.R."/>
            <person name="Caufield P.W."/>
            <person name="Cui Y."/>
            <person name="Zhang H."/>
            <person name="O'Toole P.W."/>
        </authorList>
    </citation>
    <scope>NUCLEOTIDE SEQUENCE [LARGE SCALE GENOMIC DNA]</scope>
    <source>
        <strain evidence="9 10">DSM 20444</strain>
    </source>
</reference>
<dbReference type="InterPro" id="IPR050626">
    <property type="entry name" value="Peptidase_M16"/>
</dbReference>
<dbReference type="EMBL" id="AYYH01000001">
    <property type="protein sequence ID" value="KRN11520.1"/>
    <property type="molecule type" value="Genomic_DNA"/>
</dbReference>
<evidence type="ECO:0000256" key="1">
    <source>
        <dbReference type="ARBA" id="ARBA00007261"/>
    </source>
</evidence>
<dbReference type="InterPro" id="IPR011765">
    <property type="entry name" value="Pept_M16_N"/>
</dbReference>
<dbReference type="SUPFAM" id="SSF63411">
    <property type="entry name" value="LuxS/MPP-like metallohydrolase"/>
    <property type="match status" value="2"/>
</dbReference>
<evidence type="ECO:0000259" key="8">
    <source>
        <dbReference type="Pfam" id="PF05193"/>
    </source>
</evidence>
<evidence type="ECO:0000313" key="10">
    <source>
        <dbReference type="Proteomes" id="UP000050898"/>
    </source>
</evidence>
<sequence length="433" mass="49384">MKIIDYPNFEEKVYQKVLSNGLTVNLVPKVGFHKTYASFTVNYGSVDSTFVSLDDNKIMNRPDGVAHFLEHKLFEKPDYDAFELFGQLGADSNAFTSYTKTSYLFSTVENVRKCLETLLDFVQSPYFTKESVEKEKGIITQEIMMYNDDYNWRLYSGIVENLYPHSPLSKDIAGTVESIQNISSKDLYDCYRTFYQPSNMDLFVVGAINPNEVINWIEENQSKKQFPSAPQIMHSKTMINDEYDIIPYRTLRVDTSRPKVAVGIRGNIELPAGKKGLKYKIALNIGMYLLMGESSEAYNELYDNGLIDDSFDYDISVGRGYHFCVISGETSNAEKFIMKVTELLKSANETISGQKVEFVLAKKEFIGRQIQSMNSLEGIANRYEGKLFDGAMSFDAVKILKELKMKDILQAIDEFIEPDNMSVYQVLPKEDVD</sequence>
<proteinExistence type="inferred from homology"/>
<keyword evidence="6" id="KW-0482">Metalloprotease</keyword>
<name>J0UTS8_9LACO</name>
<feature type="domain" description="Peptidase M16 C-terminal" evidence="8">
    <location>
        <begin position="181"/>
        <end position="350"/>
    </location>
</feature>
<evidence type="ECO:0000259" key="7">
    <source>
        <dbReference type="Pfam" id="PF00675"/>
    </source>
</evidence>
<dbReference type="Pfam" id="PF00675">
    <property type="entry name" value="Peptidase_M16"/>
    <property type="match status" value="1"/>
</dbReference>
<feature type="domain" description="Peptidase M16 N-terminal" evidence="7">
    <location>
        <begin position="63"/>
        <end position="175"/>
    </location>
</feature>
<dbReference type="PANTHER" id="PTHR43690:SF18">
    <property type="entry name" value="INSULIN-DEGRADING ENZYME-RELATED"/>
    <property type="match status" value="1"/>
</dbReference>
<dbReference type="PATRIC" id="fig|1046596.6.peg.51"/>
<dbReference type="GO" id="GO:0008237">
    <property type="term" value="F:metallopeptidase activity"/>
    <property type="evidence" value="ECO:0007669"/>
    <property type="project" value="UniProtKB-KW"/>
</dbReference>
<dbReference type="PANTHER" id="PTHR43690">
    <property type="entry name" value="NARDILYSIN"/>
    <property type="match status" value="1"/>
</dbReference>
<accession>J0UTS8</accession>
<dbReference type="OrthoDB" id="9811314at2"/>
<evidence type="ECO:0000256" key="2">
    <source>
        <dbReference type="ARBA" id="ARBA00022670"/>
    </source>
</evidence>
<dbReference type="Gene3D" id="3.30.830.10">
    <property type="entry name" value="Metalloenzyme, LuxS/M16 peptidase-like"/>
    <property type="match status" value="2"/>
</dbReference>
<keyword evidence="10" id="KW-1185">Reference proteome</keyword>
<dbReference type="Proteomes" id="UP000050898">
    <property type="component" value="Unassembled WGS sequence"/>
</dbReference>
<dbReference type="NCBIfam" id="NF047421">
    <property type="entry name" value="YfmH_fam"/>
    <property type="match status" value="1"/>
</dbReference>
<evidence type="ECO:0000313" key="9">
    <source>
        <dbReference type="EMBL" id="KRN11520.1"/>
    </source>
</evidence>
<dbReference type="InterPro" id="IPR011249">
    <property type="entry name" value="Metalloenz_LuxS/M16"/>
</dbReference>
<evidence type="ECO:0000256" key="6">
    <source>
        <dbReference type="ARBA" id="ARBA00023049"/>
    </source>
</evidence>
<evidence type="ECO:0000256" key="4">
    <source>
        <dbReference type="ARBA" id="ARBA00022801"/>
    </source>
</evidence>
<dbReference type="GO" id="GO:0046872">
    <property type="term" value="F:metal ion binding"/>
    <property type="evidence" value="ECO:0007669"/>
    <property type="project" value="UniProtKB-KW"/>
</dbReference>
<dbReference type="MEROPS" id="M16.A20"/>
<dbReference type="RefSeq" id="WP_003688043.1">
    <property type="nucleotide sequence ID" value="NZ_AKKT01000044.1"/>
</dbReference>
<organism evidence="9 10">
    <name type="scientific">Liquorilactobacillus mali KCTC 3596 = DSM 20444</name>
    <dbReference type="NCBI Taxonomy" id="1046596"/>
    <lineage>
        <taxon>Bacteria</taxon>
        <taxon>Bacillati</taxon>
        <taxon>Bacillota</taxon>
        <taxon>Bacilli</taxon>
        <taxon>Lactobacillales</taxon>
        <taxon>Lactobacillaceae</taxon>
        <taxon>Liquorilactobacillus</taxon>
    </lineage>
</organism>
<evidence type="ECO:0000256" key="3">
    <source>
        <dbReference type="ARBA" id="ARBA00022723"/>
    </source>
</evidence>
<dbReference type="GeneID" id="98315871"/>
<protein>
    <submittedName>
        <fullName evidence="9">Peptidase</fullName>
    </submittedName>
</protein>
<keyword evidence="5" id="KW-0862">Zinc</keyword>
<dbReference type="InterPro" id="IPR007863">
    <property type="entry name" value="Peptidase_M16_C"/>
</dbReference>
<comment type="caution">
    <text evidence="9">The sequence shown here is derived from an EMBL/GenBank/DDBJ whole genome shotgun (WGS) entry which is preliminary data.</text>
</comment>
<dbReference type="GO" id="GO:0006508">
    <property type="term" value="P:proteolysis"/>
    <property type="evidence" value="ECO:0007669"/>
    <property type="project" value="UniProtKB-KW"/>
</dbReference>
<evidence type="ECO:0000256" key="5">
    <source>
        <dbReference type="ARBA" id="ARBA00022833"/>
    </source>
</evidence>
<keyword evidence="3" id="KW-0479">Metal-binding</keyword>
<keyword evidence="2" id="KW-0645">Protease</keyword>
<dbReference type="Pfam" id="PF05193">
    <property type="entry name" value="Peptidase_M16_C"/>
    <property type="match status" value="1"/>
</dbReference>
<comment type="similarity">
    <text evidence="1">Belongs to the peptidase M16 family.</text>
</comment>
<gene>
    <name evidence="9" type="ORF">FD00_GL000051</name>
</gene>
<keyword evidence="4" id="KW-0378">Hydrolase</keyword>